<proteinExistence type="predicted"/>
<gene>
    <name evidence="1" type="ordered locus">BMA10229_0208</name>
</gene>
<dbReference type="KEGG" id="bml:BMA10229_0208"/>
<name>A2RWG4_BURM9</name>
<protein>
    <submittedName>
        <fullName evidence="1">Uncharacterized protein</fullName>
    </submittedName>
</protein>
<reference evidence="1 2" key="1">
    <citation type="submission" date="2007-01" db="EMBL/GenBank/DDBJ databases">
        <authorList>
            <person name="DeShazer D."/>
            <person name="Woods D.E."/>
            <person name="Nierman W.C."/>
        </authorList>
    </citation>
    <scope>NUCLEOTIDE SEQUENCE [LARGE SCALE GENOMIC DNA]</scope>
    <source>
        <strain evidence="1 2">NCTC 10229</strain>
    </source>
</reference>
<dbReference type="Proteomes" id="UP000002283">
    <property type="component" value="Chromosome II"/>
</dbReference>
<sequence length="51" mass="5715">MQDAQRPTGDFTSVGICLSRDRAPNADASRRRRKFERFLECGGRVFGASQP</sequence>
<evidence type="ECO:0000313" key="2">
    <source>
        <dbReference type="Proteomes" id="UP000002283"/>
    </source>
</evidence>
<evidence type="ECO:0000313" key="1">
    <source>
        <dbReference type="EMBL" id="ABM99416.1"/>
    </source>
</evidence>
<accession>A2RWG4</accession>
<dbReference type="HOGENOM" id="CLU_3096519_0_0_4"/>
<dbReference type="AlphaFoldDB" id="A2RWG4"/>
<organism evidence="1 2">
    <name type="scientific">Burkholderia mallei (strain NCTC 10229)</name>
    <dbReference type="NCBI Taxonomy" id="412022"/>
    <lineage>
        <taxon>Bacteria</taxon>
        <taxon>Pseudomonadati</taxon>
        <taxon>Pseudomonadota</taxon>
        <taxon>Betaproteobacteria</taxon>
        <taxon>Burkholderiales</taxon>
        <taxon>Burkholderiaceae</taxon>
        <taxon>Burkholderia</taxon>
        <taxon>pseudomallei group</taxon>
    </lineage>
</organism>
<dbReference type="EMBL" id="CP000545">
    <property type="protein sequence ID" value="ABM99416.1"/>
    <property type="molecule type" value="Genomic_DNA"/>
</dbReference>